<evidence type="ECO:0000313" key="2">
    <source>
        <dbReference type="Proteomes" id="UP000812287"/>
    </source>
</evidence>
<dbReference type="GeneID" id="66109814"/>
<name>A0A9P8AMS8_9AGAR</name>
<sequence>MAHIYTPLMLDHRHGYPLWFPSPGLNLPVSYQEKGTRVGDLGYIRAQVVCT</sequence>
<dbReference type="EMBL" id="MU250576">
    <property type="protein sequence ID" value="KAG7440137.1"/>
    <property type="molecule type" value="Genomic_DNA"/>
</dbReference>
<dbReference type="AlphaFoldDB" id="A0A9P8AMS8"/>
<protein>
    <submittedName>
        <fullName evidence="1">Uncharacterized protein</fullName>
    </submittedName>
</protein>
<feature type="non-terminal residue" evidence="1">
    <location>
        <position position="51"/>
    </location>
</feature>
<keyword evidence="2" id="KW-1185">Reference proteome</keyword>
<reference evidence="1" key="1">
    <citation type="submission" date="2020-11" db="EMBL/GenBank/DDBJ databases">
        <title>Adaptations for nitrogen fixation in a non-lichenized fungal sporocarp promotes dispersal by wood-feeding termites.</title>
        <authorList>
            <consortium name="DOE Joint Genome Institute"/>
            <person name="Koch R.A."/>
            <person name="Yoon G."/>
            <person name="Arayal U."/>
            <person name="Lail K."/>
            <person name="Amirebrahimi M."/>
            <person name="Labutti K."/>
            <person name="Lipzen A."/>
            <person name="Riley R."/>
            <person name="Barry K."/>
            <person name="Henrissat B."/>
            <person name="Grigoriev I.V."/>
            <person name="Herr J.R."/>
            <person name="Aime M.C."/>
        </authorList>
    </citation>
    <scope>NUCLEOTIDE SEQUENCE</scope>
    <source>
        <strain evidence="1">MCA 3950</strain>
    </source>
</reference>
<proteinExistence type="predicted"/>
<dbReference type="Proteomes" id="UP000812287">
    <property type="component" value="Unassembled WGS sequence"/>
</dbReference>
<dbReference type="OrthoDB" id="3222453at2759"/>
<accession>A0A9P8AMS8</accession>
<comment type="caution">
    <text evidence="1">The sequence shown here is derived from an EMBL/GenBank/DDBJ whole genome shotgun (WGS) entry which is preliminary data.</text>
</comment>
<gene>
    <name evidence="1" type="ORF">BT62DRAFT_938336</name>
</gene>
<organism evidence="1 2">
    <name type="scientific">Guyanagaster necrorhizus</name>
    <dbReference type="NCBI Taxonomy" id="856835"/>
    <lineage>
        <taxon>Eukaryota</taxon>
        <taxon>Fungi</taxon>
        <taxon>Dikarya</taxon>
        <taxon>Basidiomycota</taxon>
        <taxon>Agaricomycotina</taxon>
        <taxon>Agaricomycetes</taxon>
        <taxon>Agaricomycetidae</taxon>
        <taxon>Agaricales</taxon>
        <taxon>Marasmiineae</taxon>
        <taxon>Physalacriaceae</taxon>
        <taxon>Guyanagaster</taxon>
    </lineage>
</organism>
<evidence type="ECO:0000313" key="1">
    <source>
        <dbReference type="EMBL" id="KAG7440137.1"/>
    </source>
</evidence>
<dbReference type="RefSeq" id="XP_043033637.1">
    <property type="nucleotide sequence ID" value="XM_043187517.1"/>
</dbReference>